<dbReference type="PANTHER" id="PTHR30146:SF148">
    <property type="entry name" value="HTH-TYPE TRANSCRIPTIONAL REPRESSOR PURR-RELATED"/>
    <property type="match status" value="1"/>
</dbReference>
<evidence type="ECO:0000256" key="3">
    <source>
        <dbReference type="ARBA" id="ARBA00023125"/>
    </source>
</evidence>
<dbReference type="InterPro" id="IPR000843">
    <property type="entry name" value="HTH_LacI"/>
</dbReference>
<dbReference type="SUPFAM" id="SSF47413">
    <property type="entry name" value="lambda repressor-like DNA-binding domains"/>
    <property type="match status" value="1"/>
</dbReference>
<keyword evidence="4" id="KW-0804">Transcription</keyword>
<dbReference type="SUPFAM" id="SSF53822">
    <property type="entry name" value="Periplasmic binding protein-like I"/>
    <property type="match status" value="1"/>
</dbReference>
<accession>A0ABV9Z706</accession>
<dbReference type="CDD" id="cd01392">
    <property type="entry name" value="HTH_LacI"/>
    <property type="match status" value="1"/>
</dbReference>
<evidence type="ECO:0000256" key="1">
    <source>
        <dbReference type="ARBA" id="ARBA00022491"/>
    </source>
</evidence>
<dbReference type="GO" id="GO:0003677">
    <property type="term" value="F:DNA binding"/>
    <property type="evidence" value="ECO:0007669"/>
    <property type="project" value="UniProtKB-KW"/>
</dbReference>
<dbReference type="PRINTS" id="PR00036">
    <property type="entry name" value="HTHLACI"/>
</dbReference>
<comment type="caution">
    <text evidence="6">The sequence shown here is derived from an EMBL/GenBank/DDBJ whole genome shotgun (WGS) entry which is preliminary data.</text>
</comment>
<dbReference type="Gene3D" id="3.40.50.2300">
    <property type="match status" value="2"/>
</dbReference>
<evidence type="ECO:0000256" key="4">
    <source>
        <dbReference type="ARBA" id="ARBA00023163"/>
    </source>
</evidence>
<proteinExistence type="predicted"/>
<evidence type="ECO:0000313" key="6">
    <source>
        <dbReference type="EMBL" id="MFC5137348.1"/>
    </source>
</evidence>
<dbReference type="PANTHER" id="PTHR30146">
    <property type="entry name" value="LACI-RELATED TRANSCRIPTIONAL REPRESSOR"/>
    <property type="match status" value="1"/>
</dbReference>
<dbReference type="PROSITE" id="PS00356">
    <property type="entry name" value="HTH_LACI_1"/>
    <property type="match status" value="1"/>
</dbReference>
<keyword evidence="7" id="KW-1185">Reference proteome</keyword>
<keyword evidence="1" id="KW-0678">Repressor</keyword>
<dbReference type="Pfam" id="PF00356">
    <property type="entry name" value="LacI"/>
    <property type="match status" value="1"/>
</dbReference>
<protein>
    <submittedName>
        <fullName evidence="6">LacI family DNA-binding transcriptional regulator</fullName>
    </submittedName>
</protein>
<sequence length="332" mass="35197">MVTMADVARMAGVSTATVSHVLNGTRPVRARTRELVLSAVAATHYTPNTVARSLATARTTTMGLVLSAISNPYFGELLSAAETAAAAAGYTLLLVDPHEDPDYELTVVTRLHHHRVDGMVLAPSARPEAALAYLARHEVPTVLLDRLIDPAHDQVGTENREATAALTSHLAEHGHTRIGLVTGLAGLATTTERRDGHRDALAACGLRVDPELEVGGSSATETARVAVHQLLALDDPPTAIVAANNSMTIGVMQALREAGLRVPRDVAVAAFDDFAWAELFSPRLTVVAQPFREIATTAVELLLRRIADPGTPPATRRIAPAVRIRESCGCPP</sequence>
<gene>
    <name evidence="6" type="ORF">ACFPK1_03840</name>
</gene>
<evidence type="ECO:0000259" key="5">
    <source>
        <dbReference type="PROSITE" id="PS50932"/>
    </source>
</evidence>
<dbReference type="InterPro" id="IPR046335">
    <property type="entry name" value="LacI/GalR-like_sensor"/>
</dbReference>
<dbReference type="InterPro" id="IPR010982">
    <property type="entry name" value="Lambda_DNA-bd_dom_sf"/>
</dbReference>
<reference evidence="7" key="1">
    <citation type="journal article" date="2019" name="Int. J. Syst. Evol. Microbiol.">
        <title>The Global Catalogue of Microorganisms (GCM) 10K type strain sequencing project: providing services to taxonomists for standard genome sequencing and annotation.</title>
        <authorList>
            <consortium name="The Broad Institute Genomics Platform"/>
            <consortium name="The Broad Institute Genome Sequencing Center for Infectious Disease"/>
            <person name="Wu L."/>
            <person name="Ma J."/>
        </authorList>
    </citation>
    <scope>NUCLEOTIDE SEQUENCE [LARGE SCALE GENOMIC DNA]</scope>
    <source>
        <strain evidence="7">XZYJ18</strain>
    </source>
</reference>
<dbReference type="CDD" id="cd06267">
    <property type="entry name" value="PBP1_LacI_sugar_binding-like"/>
    <property type="match status" value="1"/>
</dbReference>
<evidence type="ECO:0000256" key="2">
    <source>
        <dbReference type="ARBA" id="ARBA00023015"/>
    </source>
</evidence>
<dbReference type="EMBL" id="JBHSKG010000002">
    <property type="protein sequence ID" value="MFC5137348.1"/>
    <property type="molecule type" value="Genomic_DNA"/>
</dbReference>
<dbReference type="InterPro" id="IPR028082">
    <property type="entry name" value="Peripla_BP_I"/>
</dbReference>
<dbReference type="Gene3D" id="1.10.260.40">
    <property type="entry name" value="lambda repressor-like DNA-binding domains"/>
    <property type="match status" value="1"/>
</dbReference>
<keyword evidence="2" id="KW-0805">Transcription regulation</keyword>
<dbReference type="PROSITE" id="PS50932">
    <property type="entry name" value="HTH_LACI_2"/>
    <property type="match status" value="1"/>
</dbReference>
<organism evidence="6 7">
    <name type="scientific">Actinomycetospora rhizophila</name>
    <dbReference type="NCBI Taxonomy" id="1416876"/>
    <lineage>
        <taxon>Bacteria</taxon>
        <taxon>Bacillati</taxon>
        <taxon>Actinomycetota</taxon>
        <taxon>Actinomycetes</taxon>
        <taxon>Pseudonocardiales</taxon>
        <taxon>Pseudonocardiaceae</taxon>
        <taxon>Actinomycetospora</taxon>
    </lineage>
</organism>
<dbReference type="RefSeq" id="WP_378019582.1">
    <property type="nucleotide sequence ID" value="NZ_JBHSKG010000002.1"/>
</dbReference>
<name>A0ABV9Z706_9PSEU</name>
<evidence type="ECO:0000313" key="7">
    <source>
        <dbReference type="Proteomes" id="UP001596175"/>
    </source>
</evidence>
<dbReference type="SMART" id="SM00354">
    <property type="entry name" value="HTH_LACI"/>
    <property type="match status" value="1"/>
</dbReference>
<dbReference type="Proteomes" id="UP001596175">
    <property type="component" value="Unassembled WGS sequence"/>
</dbReference>
<dbReference type="Pfam" id="PF13377">
    <property type="entry name" value="Peripla_BP_3"/>
    <property type="match status" value="1"/>
</dbReference>
<feature type="domain" description="HTH lacI-type" evidence="5">
    <location>
        <begin position="2"/>
        <end position="56"/>
    </location>
</feature>
<keyword evidence="3 6" id="KW-0238">DNA-binding</keyword>